<organism evidence="4 5">
    <name type="scientific">Chlorobium phaeobacteroides (strain DSM 266 / SMG 266 / 2430)</name>
    <dbReference type="NCBI Taxonomy" id="290317"/>
    <lineage>
        <taxon>Bacteria</taxon>
        <taxon>Pseudomonadati</taxon>
        <taxon>Chlorobiota</taxon>
        <taxon>Chlorobiia</taxon>
        <taxon>Chlorobiales</taxon>
        <taxon>Chlorobiaceae</taxon>
        <taxon>Chlorobium/Pelodictyon group</taxon>
        <taxon>Chlorobium</taxon>
    </lineage>
</organism>
<proteinExistence type="predicted"/>
<keyword evidence="1 4" id="KW-0328">Glycosyltransferase</keyword>
<evidence type="ECO:0000313" key="4">
    <source>
        <dbReference type="EMBL" id="ABL65847.1"/>
    </source>
</evidence>
<dbReference type="Pfam" id="PF03808">
    <property type="entry name" value="Glyco_tran_WecG"/>
    <property type="match status" value="1"/>
</dbReference>
<name>A1BHH0_CHLPD</name>
<dbReference type="PANTHER" id="PTHR34136:SF1">
    <property type="entry name" value="UDP-N-ACETYL-D-MANNOSAMINURONIC ACID TRANSFERASE"/>
    <property type="match status" value="1"/>
</dbReference>
<dbReference type="KEGG" id="cph:Cpha266_1831"/>
<dbReference type="NCBIfam" id="TIGR00696">
    <property type="entry name" value="wecG_tagA_cpsF"/>
    <property type="match status" value="1"/>
</dbReference>
<sequence length="590" mass="66776">MMKTKCSADHVPGYEFFSKALVLGRKESVAELFRLLERSYQQVMLAENTGELEDLKPEKHLFRLAVMTDSFSETLSLGLVNRVRQNFGPENMICLSTDDDQEKERVLRSAGLIYFGSYGSFSAFAEKIINQTLTGHQNRSRTAMESRTDSARALEKRLTDRSLSMKSIFKRVLFRIGALTAEVLERVIEFVVAFVMTLLLTVPLLGILLFRKLFTGTPVFVKRTVEGAFAKPLMVFRFRDLPAPFCDLPLFLELFTGRLALAGTAIKSWSERSAVPENAYIRLVKPGIVSLWDIRNSSKTAHEGQQAIEWEYVFKKRLFYDFMLILRALPVMLYSENSGISSAIFPLLGLNLNNLTMDEAISVMQRTLEEKKQSAIYFVNPDCLNKMVSDRKYFNTLKTGDYVFPDGIGLSIAGKMLGTPLRENINGTDMLPYLCRMAAAEGYPVFLLGGKPGIAEKAGQNISKTYGVTIAGSADGYFDHQHDSDAVIEQINSSGAAILLVAFGAPLQEIWIARHRQKLSPRVLMGVGGLFDFYSGTIRRAPRWIREIGFEWVYRILQEPGRMWRRYVIGNPLFLYRVMKWKVFTQSNSL</sequence>
<reference evidence="4 5" key="1">
    <citation type="submission" date="2006-12" db="EMBL/GenBank/DDBJ databases">
        <title>Complete sequence of Chlorobium phaeobacteroides DSM 266.</title>
        <authorList>
            <consortium name="US DOE Joint Genome Institute"/>
            <person name="Copeland A."/>
            <person name="Lucas S."/>
            <person name="Lapidus A."/>
            <person name="Barry K."/>
            <person name="Detter J.C."/>
            <person name="Glavina del Rio T."/>
            <person name="Hammon N."/>
            <person name="Israni S."/>
            <person name="Pitluck S."/>
            <person name="Goltsman E."/>
            <person name="Schmutz J."/>
            <person name="Larimer F."/>
            <person name="Land M."/>
            <person name="Hauser L."/>
            <person name="Mikhailova N."/>
            <person name="Li T."/>
            <person name="Overmann J."/>
            <person name="Bryant D.A."/>
            <person name="Richardson P."/>
        </authorList>
    </citation>
    <scope>NUCLEOTIDE SEQUENCE [LARGE SCALE GENOMIC DNA]</scope>
    <source>
        <strain evidence="4 5">DSM 266</strain>
    </source>
</reference>
<evidence type="ECO:0000256" key="3">
    <source>
        <dbReference type="SAM" id="Phobius"/>
    </source>
</evidence>
<dbReference type="eggNOG" id="COG2148">
    <property type="taxonomic scope" value="Bacteria"/>
</dbReference>
<dbReference type="InterPro" id="IPR004629">
    <property type="entry name" value="WecG_TagA_CpsF"/>
</dbReference>
<gene>
    <name evidence="4" type="ordered locus">Cpha266_1831</name>
</gene>
<protein>
    <submittedName>
        <fullName evidence="4">N-acetylmannosaminyltransferase</fullName>
        <ecNumber evidence="4">2.4.1.187</ecNumber>
    </submittedName>
</protein>
<evidence type="ECO:0000256" key="2">
    <source>
        <dbReference type="ARBA" id="ARBA00022679"/>
    </source>
</evidence>
<dbReference type="STRING" id="290317.Cpha266_1831"/>
<keyword evidence="2 4" id="KW-0808">Transferase</keyword>
<dbReference type="eggNOG" id="COG1922">
    <property type="taxonomic scope" value="Bacteria"/>
</dbReference>
<keyword evidence="3" id="KW-0812">Transmembrane</keyword>
<evidence type="ECO:0000256" key="1">
    <source>
        <dbReference type="ARBA" id="ARBA00022676"/>
    </source>
</evidence>
<keyword evidence="5" id="KW-1185">Reference proteome</keyword>
<evidence type="ECO:0000313" key="5">
    <source>
        <dbReference type="Proteomes" id="UP000008701"/>
    </source>
</evidence>
<dbReference type="EMBL" id="CP000492">
    <property type="protein sequence ID" value="ABL65847.1"/>
    <property type="molecule type" value="Genomic_DNA"/>
</dbReference>
<keyword evidence="3" id="KW-1133">Transmembrane helix</keyword>
<dbReference type="AlphaFoldDB" id="A1BHH0"/>
<keyword evidence="3" id="KW-0472">Membrane</keyword>
<dbReference type="PANTHER" id="PTHR34136">
    <property type="match status" value="1"/>
</dbReference>
<dbReference type="EC" id="2.4.1.187" evidence="4"/>
<accession>A1BHH0</accession>
<dbReference type="HOGENOM" id="CLU_032975_0_0_10"/>
<dbReference type="Proteomes" id="UP000008701">
    <property type="component" value="Chromosome"/>
</dbReference>
<dbReference type="GO" id="GO:0047244">
    <property type="term" value="F:N-acetylglucosaminyldiphosphoundecaprenol N-acetyl-beta-D-mannosaminyltransferase activity"/>
    <property type="evidence" value="ECO:0007669"/>
    <property type="project" value="UniProtKB-EC"/>
</dbReference>
<dbReference type="CDD" id="cd06533">
    <property type="entry name" value="Glyco_transf_WecG_TagA"/>
    <property type="match status" value="1"/>
</dbReference>
<feature type="transmembrane region" description="Helical" evidence="3">
    <location>
        <begin position="190"/>
        <end position="210"/>
    </location>
</feature>
<dbReference type="CAZy" id="GT26">
    <property type="family name" value="Glycosyltransferase Family 26"/>
</dbReference>